<dbReference type="SUPFAM" id="SSF49329">
    <property type="entry name" value="Cu,Zn superoxide dismutase-like"/>
    <property type="match status" value="1"/>
</dbReference>
<dbReference type="FunFam" id="2.60.40.200:FF:000003">
    <property type="entry name" value="Superoxide dismutase [Cu-Zn], chloroplastic"/>
    <property type="match status" value="1"/>
</dbReference>
<name>A0A6J0B9J1_NEOLC</name>
<dbReference type="GO" id="GO:0004784">
    <property type="term" value="F:superoxide dismutase activity"/>
    <property type="evidence" value="ECO:0007669"/>
    <property type="project" value="UniProtKB-EC"/>
</dbReference>
<evidence type="ECO:0000256" key="9">
    <source>
        <dbReference type="RuleBase" id="RU000393"/>
    </source>
</evidence>
<comment type="cofactor">
    <cofactor evidence="9">
        <name>Cu cation</name>
        <dbReference type="ChEBI" id="CHEBI:23378"/>
    </cofactor>
    <text evidence="9">Binds 1 copper ion per subunit.</text>
</comment>
<comment type="catalytic activity">
    <reaction evidence="8 9">
        <text>2 superoxide + 2 H(+) = H2O2 + O2</text>
        <dbReference type="Rhea" id="RHEA:20696"/>
        <dbReference type="ChEBI" id="CHEBI:15378"/>
        <dbReference type="ChEBI" id="CHEBI:15379"/>
        <dbReference type="ChEBI" id="CHEBI:16240"/>
        <dbReference type="ChEBI" id="CHEBI:18421"/>
        <dbReference type="EC" id="1.15.1.1"/>
    </reaction>
</comment>
<proteinExistence type="inferred from homology"/>
<comment type="function">
    <text evidence="9">Destroys radicals which are normally produced within the cells and which are toxic to biological systems.</text>
</comment>
<dbReference type="KEGG" id="nlo:107217342"/>
<dbReference type="InterPro" id="IPR001424">
    <property type="entry name" value="SOD_Cu_Zn_dom"/>
</dbReference>
<keyword evidence="4" id="KW-0049">Antioxidant</keyword>
<dbReference type="Gene3D" id="2.60.40.200">
    <property type="entry name" value="Superoxide dismutase, copper/zinc binding domain"/>
    <property type="match status" value="1"/>
</dbReference>
<keyword evidence="7" id="KW-1015">Disulfide bond</keyword>
<protein>
    <recommendedName>
        <fullName evidence="9">Superoxide dismutase [Cu-Zn]</fullName>
        <ecNumber evidence="9">1.15.1.1</ecNumber>
    </recommendedName>
</protein>
<keyword evidence="2 9" id="KW-0479">Metal-binding</keyword>
<dbReference type="GO" id="GO:0005507">
    <property type="term" value="F:copper ion binding"/>
    <property type="evidence" value="ECO:0007669"/>
    <property type="project" value="InterPro"/>
</dbReference>
<dbReference type="InParanoid" id="A0A6J0B9J1"/>
<evidence type="ECO:0000256" key="6">
    <source>
        <dbReference type="ARBA" id="ARBA00023008"/>
    </source>
</evidence>
<dbReference type="InterPro" id="IPR018152">
    <property type="entry name" value="SOD_Cu/Zn_BS"/>
</dbReference>
<comment type="cofactor">
    <cofactor evidence="9">
        <name>Zn(2+)</name>
        <dbReference type="ChEBI" id="CHEBI:29105"/>
    </cofactor>
    <text evidence="9">Binds 1 zinc ion per subunit.</text>
</comment>
<feature type="domain" description="Superoxide dismutase copper/zinc binding" evidence="11">
    <location>
        <begin position="37"/>
        <end position="171"/>
    </location>
</feature>
<dbReference type="Pfam" id="PF00080">
    <property type="entry name" value="Sod_Cu"/>
    <property type="match status" value="1"/>
</dbReference>
<dbReference type="AlphaFoldDB" id="A0A6J0B9J1"/>
<evidence type="ECO:0000256" key="10">
    <source>
        <dbReference type="SAM" id="SignalP"/>
    </source>
</evidence>
<keyword evidence="10" id="KW-0732">Signal</keyword>
<feature type="chain" id="PRO_5026655706" description="Superoxide dismutase [Cu-Zn]" evidence="10">
    <location>
        <begin position="19"/>
        <end position="206"/>
    </location>
</feature>
<dbReference type="Proteomes" id="UP000829291">
    <property type="component" value="Chromosome 5"/>
</dbReference>
<evidence type="ECO:0000256" key="1">
    <source>
        <dbReference type="ARBA" id="ARBA00010457"/>
    </source>
</evidence>
<evidence type="ECO:0000259" key="11">
    <source>
        <dbReference type="Pfam" id="PF00080"/>
    </source>
</evidence>
<keyword evidence="3 9" id="KW-0862">Zinc</keyword>
<evidence type="ECO:0000256" key="2">
    <source>
        <dbReference type="ARBA" id="ARBA00022723"/>
    </source>
</evidence>
<evidence type="ECO:0000256" key="8">
    <source>
        <dbReference type="ARBA" id="ARBA00049204"/>
    </source>
</evidence>
<dbReference type="PRINTS" id="PR00068">
    <property type="entry name" value="CUZNDISMTASE"/>
</dbReference>
<feature type="signal peptide" evidence="10">
    <location>
        <begin position="1"/>
        <end position="18"/>
    </location>
</feature>
<evidence type="ECO:0000256" key="5">
    <source>
        <dbReference type="ARBA" id="ARBA00023002"/>
    </source>
</evidence>
<evidence type="ECO:0000256" key="7">
    <source>
        <dbReference type="ARBA" id="ARBA00023157"/>
    </source>
</evidence>
<keyword evidence="12" id="KW-1185">Reference proteome</keyword>
<evidence type="ECO:0000313" key="12">
    <source>
        <dbReference type="Proteomes" id="UP000829291"/>
    </source>
</evidence>
<dbReference type="RefSeq" id="XP_015510328.1">
    <property type="nucleotide sequence ID" value="XM_015654842.2"/>
</dbReference>
<evidence type="ECO:0000313" key="13">
    <source>
        <dbReference type="RefSeq" id="XP_015510328.1"/>
    </source>
</evidence>
<gene>
    <name evidence="13" type="primary">LOC107217342</name>
</gene>
<evidence type="ECO:0000256" key="4">
    <source>
        <dbReference type="ARBA" id="ARBA00022862"/>
    </source>
</evidence>
<dbReference type="OrthoDB" id="2015551at2759"/>
<accession>A0A6J0B9J1</accession>
<dbReference type="CDD" id="cd00305">
    <property type="entry name" value="Cu-Zn_Superoxide_Dismutase"/>
    <property type="match status" value="1"/>
</dbReference>
<dbReference type="PROSITE" id="PS00087">
    <property type="entry name" value="SOD_CU_ZN_1"/>
    <property type="match status" value="1"/>
</dbReference>
<dbReference type="PROSITE" id="PS00332">
    <property type="entry name" value="SOD_CU_ZN_2"/>
    <property type="match status" value="1"/>
</dbReference>
<dbReference type="InterPro" id="IPR036423">
    <property type="entry name" value="SOD-like_Cu/Zn_dom_sf"/>
</dbReference>
<dbReference type="EC" id="1.15.1.1" evidence="9"/>
<evidence type="ECO:0000256" key="3">
    <source>
        <dbReference type="ARBA" id="ARBA00022833"/>
    </source>
</evidence>
<reference evidence="13" key="1">
    <citation type="submission" date="2025-08" db="UniProtKB">
        <authorList>
            <consortium name="RefSeq"/>
        </authorList>
    </citation>
    <scope>IDENTIFICATION</scope>
    <source>
        <tissue evidence="13">Thorax and Abdomen</tissue>
    </source>
</reference>
<dbReference type="GeneID" id="107217342"/>
<sequence>MSVKGMLTLLVFGAVAVAAEHVAVVRLTPNNVEKPNVTGNLELRQDSSDSPVKINGTIWGLRDGLHGFHVHQAGDLSNGCVSALGHFNPDKHDHGAPGDAVRHVGDLGNIESTNGVATVEILDNVISLSGRNSIVGRSIVVHEGEDDLGKGNHSLSLKTGNAGDRAACGVIGVLSPLDSWMPNSGTSFLWSSYMLILSASGMVIKF</sequence>
<organism evidence="13">
    <name type="scientific">Neodiprion lecontei</name>
    <name type="common">Redheaded pine sawfly</name>
    <dbReference type="NCBI Taxonomy" id="441921"/>
    <lineage>
        <taxon>Eukaryota</taxon>
        <taxon>Metazoa</taxon>
        <taxon>Ecdysozoa</taxon>
        <taxon>Arthropoda</taxon>
        <taxon>Hexapoda</taxon>
        <taxon>Insecta</taxon>
        <taxon>Pterygota</taxon>
        <taxon>Neoptera</taxon>
        <taxon>Endopterygota</taxon>
        <taxon>Hymenoptera</taxon>
        <taxon>Tenthredinoidea</taxon>
        <taxon>Diprionidae</taxon>
        <taxon>Diprioninae</taxon>
        <taxon>Neodiprion</taxon>
    </lineage>
</organism>
<dbReference type="PANTHER" id="PTHR10003">
    <property type="entry name" value="SUPEROXIDE DISMUTASE CU-ZN -RELATED"/>
    <property type="match status" value="1"/>
</dbReference>
<dbReference type="InterPro" id="IPR024134">
    <property type="entry name" value="SOD_Cu/Zn_/chaperone"/>
</dbReference>
<comment type="similarity">
    <text evidence="1 9">Belongs to the Cu-Zn superoxide dismutase family.</text>
</comment>
<keyword evidence="6 9" id="KW-0186">Copper</keyword>
<keyword evidence="5 9" id="KW-0560">Oxidoreductase</keyword>